<protein>
    <submittedName>
        <fullName evidence="1">Uncharacterized protein</fullName>
    </submittedName>
</protein>
<keyword evidence="2" id="KW-1185">Reference proteome</keyword>
<dbReference type="AlphaFoldDB" id="A9MN14"/>
<evidence type="ECO:0000313" key="1">
    <source>
        <dbReference type="EMBL" id="ABX23945.1"/>
    </source>
</evidence>
<sequence length="63" mass="6819">MAITSYSSSTPNDAVLLEQVWGALSGPGNRYRSQAGRNGKPALCDLPAEVAVIYFRQRVVHAK</sequence>
<dbReference type="KEGG" id="ses:SARI_04156"/>
<proteinExistence type="predicted"/>
<name>A9MN14_SALAR</name>
<dbReference type="EMBL" id="CP000880">
    <property type="protein sequence ID" value="ABX23945.1"/>
    <property type="molecule type" value="Genomic_DNA"/>
</dbReference>
<dbReference type="HOGENOM" id="CLU_2883241_0_0_6"/>
<dbReference type="Proteomes" id="UP000002084">
    <property type="component" value="Chromosome"/>
</dbReference>
<accession>A9MN14</accession>
<gene>
    <name evidence="1" type="ordered locus">SARI_04156</name>
</gene>
<evidence type="ECO:0000313" key="2">
    <source>
        <dbReference type="Proteomes" id="UP000002084"/>
    </source>
</evidence>
<reference evidence="1 2" key="1">
    <citation type="submission" date="2007-11" db="EMBL/GenBank/DDBJ databases">
        <authorList>
            <consortium name="The Salmonella enterica serovar Arizonae Genome Sequencing Project"/>
            <person name="McClelland M."/>
            <person name="Sanderson E.K."/>
            <person name="Porwollik S."/>
            <person name="Spieth J."/>
            <person name="Clifton W.S."/>
            <person name="Fulton R."/>
            <person name="Chunyan W."/>
            <person name="Wollam A."/>
            <person name="Shah N."/>
            <person name="Pepin K."/>
            <person name="Bhonagiri V."/>
            <person name="Nash W."/>
            <person name="Johnson M."/>
            <person name="Thiruvilangam P."/>
            <person name="Wilson R."/>
        </authorList>
    </citation>
    <scope>NUCLEOTIDE SEQUENCE [LARGE SCALE GENOMIC DNA]</scope>
    <source>
        <strain evidence="2">ATCC BAA-731 / CDC346-86 / RSK2980</strain>
    </source>
</reference>
<dbReference type="STRING" id="41514.SARI_04156"/>
<organism evidence="1 2">
    <name type="scientific">Salmonella arizonae (strain ATCC BAA-731 / CDC346-86 / RSK2980)</name>
    <dbReference type="NCBI Taxonomy" id="41514"/>
    <lineage>
        <taxon>Bacteria</taxon>
        <taxon>Pseudomonadati</taxon>
        <taxon>Pseudomonadota</taxon>
        <taxon>Gammaproteobacteria</taxon>
        <taxon>Enterobacterales</taxon>
        <taxon>Enterobacteriaceae</taxon>
        <taxon>Salmonella</taxon>
    </lineage>
</organism>